<proteinExistence type="predicted"/>
<feature type="compositionally biased region" description="Polar residues" evidence="1">
    <location>
        <begin position="100"/>
        <end position="113"/>
    </location>
</feature>
<feature type="region of interest" description="Disordered" evidence="1">
    <location>
        <begin position="79"/>
        <end position="113"/>
    </location>
</feature>
<dbReference type="EMBL" id="JAAOAS010000419">
    <property type="protein sequence ID" value="KAF5576646.1"/>
    <property type="molecule type" value="Genomic_DNA"/>
</dbReference>
<evidence type="ECO:0000313" key="3">
    <source>
        <dbReference type="Proteomes" id="UP000546213"/>
    </source>
</evidence>
<organism evidence="2 3">
    <name type="scientific">Fusarium pseudocircinatum</name>
    <dbReference type="NCBI Taxonomy" id="56676"/>
    <lineage>
        <taxon>Eukaryota</taxon>
        <taxon>Fungi</taxon>
        <taxon>Dikarya</taxon>
        <taxon>Ascomycota</taxon>
        <taxon>Pezizomycotina</taxon>
        <taxon>Sordariomycetes</taxon>
        <taxon>Hypocreomycetidae</taxon>
        <taxon>Hypocreales</taxon>
        <taxon>Nectriaceae</taxon>
        <taxon>Fusarium</taxon>
        <taxon>Fusarium fujikuroi species complex</taxon>
    </lineage>
</organism>
<feature type="region of interest" description="Disordered" evidence="1">
    <location>
        <begin position="1"/>
        <end position="39"/>
    </location>
</feature>
<evidence type="ECO:0000256" key="1">
    <source>
        <dbReference type="SAM" id="MobiDB-lite"/>
    </source>
</evidence>
<keyword evidence="3" id="KW-1185">Reference proteome</keyword>
<accession>A0A8H5KQI0</accession>
<evidence type="ECO:0000313" key="2">
    <source>
        <dbReference type="EMBL" id="KAF5576646.1"/>
    </source>
</evidence>
<sequence length="113" mass="12025">MRTAILEGTPSTSFNKKSKTEPLRPPVPATLPVGHQKPGGLRIKKQREYAAIRDAGMSRPSKHAAIALKYNLDLQEGIFGASSTGRDGDDEASSKGLPTGDTTARQTSFATSQ</sequence>
<comment type="caution">
    <text evidence="2">The sequence shown here is derived from an EMBL/GenBank/DDBJ whole genome shotgun (WGS) entry which is preliminary data.</text>
</comment>
<dbReference type="AlphaFoldDB" id="A0A8H5KQI0"/>
<gene>
    <name evidence="2" type="ORF">FPCIR_12508</name>
</gene>
<feature type="non-terminal residue" evidence="2">
    <location>
        <position position="113"/>
    </location>
</feature>
<dbReference type="Proteomes" id="UP000546213">
    <property type="component" value="Unassembled WGS sequence"/>
</dbReference>
<dbReference type="OrthoDB" id="10428011at2759"/>
<reference evidence="2 3" key="1">
    <citation type="submission" date="2020-05" db="EMBL/GenBank/DDBJ databases">
        <title>Identification and distribution of gene clusters putatively required for synthesis of sphingolipid metabolism inhibitors in phylogenetically diverse species of the filamentous fungus Fusarium.</title>
        <authorList>
            <person name="Kim H.-S."/>
            <person name="Busman M."/>
            <person name="Brown D.W."/>
            <person name="Divon H."/>
            <person name="Uhlig S."/>
            <person name="Proctor R.H."/>
        </authorList>
    </citation>
    <scope>NUCLEOTIDE SEQUENCE [LARGE SCALE GENOMIC DNA]</scope>
    <source>
        <strain evidence="2 3">NRRL 36939</strain>
    </source>
</reference>
<protein>
    <submittedName>
        <fullName evidence="2">Uncharacterized protein</fullName>
    </submittedName>
</protein>
<name>A0A8H5KQI0_9HYPO</name>